<dbReference type="InterPro" id="IPR050567">
    <property type="entry name" value="Mitochondrial_Carrier"/>
</dbReference>
<evidence type="ECO:0000256" key="10">
    <source>
        <dbReference type="RuleBase" id="RU000488"/>
    </source>
</evidence>
<proteinExistence type="inferred from homology"/>
<comment type="similarity">
    <text evidence="2 10">Belongs to the mitochondrial carrier (TC 2.A.29) family.</text>
</comment>
<dbReference type="SUPFAM" id="SSF103506">
    <property type="entry name" value="Mitochondrial carrier"/>
    <property type="match status" value="1"/>
</dbReference>
<sequence>MESLQLPSHGLADFAKHLRHSSLCRDFTKQMIVGTASAGIWITASYPFDTIKTRLQLAGTAPASTRGVKRNSYGVVTAAINMMRGEGVFSMWRGLAFPLATQALKGSFGWFSYNTFNNYLFDNKREDYKNYSYLKAGLAGSLAGLCVSGIVIPTEVLKIRMQGTNASMQNAKGTRYQNNLALMSSLVRNEGVGALFKGSTATFCRLTIAWFFYYEVQEALEDLMKRTRDPCVAPTGEQTFIAGGLAGVISWAFSMPFDTLKTRMQMYPERYTGFGDCVKQSARNHGLSGFYGGFNAVLCRAFVANALAFWSYRKCSKLYDEWNTDM</sequence>
<evidence type="ECO:0000256" key="6">
    <source>
        <dbReference type="ARBA" id="ARBA00022989"/>
    </source>
</evidence>
<dbReference type="AlphaFoldDB" id="A0A7S3PTD6"/>
<keyword evidence="3 10" id="KW-0813">Transport</keyword>
<dbReference type="InterPro" id="IPR002067">
    <property type="entry name" value="MCP"/>
</dbReference>
<evidence type="ECO:0000256" key="4">
    <source>
        <dbReference type="ARBA" id="ARBA00022692"/>
    </source>
</evidence>
<evidence type="ECO:0000313" key="11">
    <source>
        <dbReference type="EMBL" id="CAE0449763.1"/>
    </source>
</evidence>
<dbReference type="Pfam" id="PF00153">
    <property type="entry name" value="Mito_carr"/>
    <property type="match status" value="3"/>
</dbReference>
<dbReference type="Gene3D" id="1.50.40.10">
    <property type="entry name" value="Mitochondrial carrier domain"/>
    <property type="match status" value="2"/>
</dbReference>
<evidence type="ECO:0000256" key="3">
    <source>
        <dbReference type="ARBA" id="ARBA00022448"/>
    </source>
</evidence>
<dbReference type="PROSITE" id="PS50920">
    <property type="entry name" value="SOLCAR"/>
    <property type="match status" value="3"/>
</dbReference>
<reference evidence="11" key="1">
    <citation type="submission" date="2021-01" db="EMBL/GenBank/DDBJ databases">
        <authorList>
            <person name="Corre E."/>
            <person name="Pelletier E."/>
            <person name="Niang G."/>
            <person name="Scheremetjew M."/>
            <person name="Finn R."/>
            <person name="Kale V."/>
            <person name="Holt S."/>
            <person name="Cochrane G."/>
            <person name="Meng A."/>
            <person name="Brown T."/>
            <person name="Cohen L."/>
        </authorList>
    </citation>
    <scope>NUCLEOTIDE SEQUENCE</scope>
    <source>
        <strain evidence="11">GSBS06</strain>
    </source>
</reference>
<keyword evidence="4 9" id="KW-0812">Transmembrane</keyword>
<comment type="subcellular location">
    <subcellularLocation>
        <location evidence="1">Mitochondrion membrane</location>
        <topology evidence="1">Multi-pass membrane protein</topology>
    </subcellularLocation>
</comment>
<keyword evidence="5" id="KW-0677">Repeat</keyword>
<feature type="repeat" description="Solcar" evidence="9">
    <location>
        <begin position="25"/>
        <end position="119"/>
    </location>
</feature>
<evidence type="ECO:0000256" key="9">
    <source>
        <dbReference type="PROSITE-ProRule" id="PRU00282"/>
    </source>
</evidence>
<dbReference type="PANTHER" id="PTHR45624">
    <property type="entry name" value="MITOCHONDRIAL BASIC AMINO ACIDS TRANSPORTER-RELATED"/>
    <property type="match status" value="1"/>
</dbReference>
<keyword evidence="7" id="KW-0496">Mitochondrion</keyword>
<gene>
    <name evidence="11" type="ORF">ASTO00021_LOCUS19739</name>
</gene>
<keyword evidence="6" id="KW-1133">Transmembrane helix</keyword>
<accession>A0A7S3PTD6</accession>
<dbReference type="PRINTS" id="PR00926">
    <property type="entry name" value="MITOCARRIER"/>
</dbReference>
<name>A0A7S3PTD6_9STRA</name>
<dbReference type="GO" id="GO:0022857">
    <property type="term" value="F:transmembrane transporter activity"/>
    <property type="evidence" value="ECO:0007669"/>
    <property type="project" value="TreeGrafter"/>
</dbReference>
<evidence type="ECO:0000256" key="8">
    <source>
        <dbReference type="ARBA" id="ARBA00023136"/>
    </source>
</evidence>
<evidence type="ECO:0000256" key="2">
    <source>
        <dbReference type="ARBA" id="ARBA00006375"/>
    </source>
</evidence>
<evidence type="ECO:0008006" key="12">
    <source>
        <dbReference type="Google" id="ProtNLM"/>
    </source>
</evidence>
<feature type="repeat" description="Solcar" evidence="9">
    <location>
        <begin position="131"/>
        <end position="223"/>
    </location>
</feature>
<keyword evidence="8 9" id="KW-0472">Membrane</keyword>
<protein>
    <recommendedName>
        <fullName evidence="12">Mitochondrial carrier protein</fullName>
    </recommendedName>
</protein>
<dbReference type="InterPro" id="IPR018108">
    <property type="entry name" value="MCP_transmembrane"/>
</dbReference>
<dbReference type="EMBL" id="HBIN01029576">
    <property type="protein sequence ID" value="CAE0449763.1"/>
    <property type="molecule type" value="Transcribed_RNA"/>
</dbReference>
<evidence type="ECO:0000256" key="1">
    <source>
        <dbReference type="ARBA" id="ARBA00004225"/>
    </source>
</evidence>
<dbReference type="InterPro" id="IPR023395">
    <property type="entry name" value="MCP_dom_sf"/>
</dbReference>
<feature type="repeat" description="Solcar" evidence="9">
    <location>
        <begin position="234"/>
        <end position="318"/>
    </location>
</feature>
<evidence type="ECO:0000256" key="7">
    <source>
        <dbReference type="ARBA" id="ARBA00023128"/>
    </source>
</evidence>
<organism evidence="11">
    <name type="scientific">Aplanochytrium stocchinoi</name>
    <dbReference type="NCBI Taxonomy" id="215587"/>
    <lineage>
        <taxon>Eukaryota</taxon>
        <taxon>Sar</taxon>
        <taxon>Stramenopiles</taxon>
        <taxon>Bigyra</taxon>
        <taxon>Labyrinthulomycetes</taxon>
        <taxon>Thraustochytrida</taxon>
        <taxon>Thraustochytriidae</taxon>
        <taxon>Aplanochytrium</taxon>
    </lineage>
</organism>
<dbReference type="PANTHER" id="PTHR45624:SF10">
    <property type="entry name" value="SLC (SOLUTE CARRIER) HOMOLOG"/>
    <property type="match status" value="1"/>
</dbReference>
<evidence type="ECO:0000256" key="5">
    <source>
        <dbReference type="ARBA" id="ARBA00022737"/>
    </source>
</evidence>
<dbReference type="GO" id="GO:0031966">
    <property type="term" value="C:mitochondrial membrane"/>
    <property type="evidence" value="ECO:0007669"/>
    <property type="project" value="UniProtKB-SubCell"/>
</dbReference>